<reference evidence="7 8" key="1">
    <citation type="submission" date="2019-08" db="EMBL/GenBank/DDBJ databases">
        <title>Whole genome sequencing of chitin degrading bacteria Chitinophaga pinensis YS16.</title>
        <authorList>
            <person name="Singh R.P."/>
            <person name="Manchanda G."/>
            <person name="Maurya I.K."/>
            <person name="Joshi N.K."/>
            <person name="Srivastava A.K."/>
        </authorList>
    </citation>
    <scope>NUCLEOTIDE SEQUENCE [LARGE SCALE GENOMIC DNA]</scope>
    <source>
        <strain evidence="7 8">YS-16</strain>
    </source>
</reference>
<gene>
    <name evidence="7" type="ORF">FEF09_02530</name>
</gene>
<dbReference type="InterPro" id="IPR005495">
    <property type="entry name" value="LptG/LptF_permease"/>
</dbReference>
<dbReference type="GO" id="GO:0015920">
    <property type="term" value="P:lipopolysaccharide transport"/>
    <property type="evidence" value="ECO:0007669"/>
    <property type="project" value="TreeGrafter"/>
</dbReference>
<dbReference type="PANTHER" id="PTHR33529:SF8">
    <property type="entry name" value="PERMEASE, YJGP_YJGQ FAMILY"/>
    <property type="match status" value="1"/>
</dbReference>
<dbReference type="RefSeq" id="WP_146303528.1">
    <property type="nucleotide sequence ID" value="NZ_VOHS01000002.1"/>
</dbReference>
<accession>A0A5C6M2S3</accession>
<evidence type="ECO:0000256" key="6">
    <source>
        <dbReference type="SAM" id="Phobius"/>
    </source>
</evidence>
<feature type="transmembrane region" description="Helical" evidence="6">
    <location>
        <begin position="12"/>
        <end position="33"/>
    </location>
</feature>
<dbReference type="Pfam" id="PF03739">
    <property type="entry name" value="LptF_LptG"/>
    <property type="match status" value="1"/>
</dbReference>
<keyword evidence="3 6" id="KW-0812">Transmembrane</keyword>
<evidence type="ECO:0000313" key="7">
    <source>
        <dbReference type="EMBL" id="TWW02036.1"/>
    </source>
</evidence>
<dbReference type="PANTHER" id="PTHR33529">
    <property type="entry name" value="SLR0882 PROTEIN-RELATED"/>
    <property type="match status" value="1"/>
</dbReference>
<evidence type="ECO:0000256" key="5">
    <source>
        <dbReference type="ARBA" id="ARBA00023136"/>
    </source>
</evidence>
<name>A0A5C6M2S3_9BACT</name>
<evidence type="ECO:0000256" key="1">
    <source>
        <dbReference type="ARBA" id="ARBA00004651"/>
    </source>
</evidence>
<feature type="transmembrane region" description="Helical" evidence="6">
    <location>
        <begin position="335"/>
        <end position="355"/>
    </location>
</feature>
<evidence type="ECO:0000313" key="8">
    <source>
        <dbReference type="Proteomes" id="UP000318815"/>
    </source>
</evidence>
<evidence type="ECO:0000256" key="3">
    <source>
        <dbReference type="ARBA" id="ARBA00022692"/>
    </source>
</evidence>
<keyword evidence="8" id="KW-1185">Reference proteome</keyword>
<keyword evidence="4 6" id="KW-1133">Transmembrane helix</keyword>
<dbReference type="AlphaFoldDB" id="A0A5C6M2S3"/>
<dbReference type="Proteomes" id="UP000318815">
    <property type="component" value="Unassembled WGS sequence"/>
</dbReference>
<evidence type="ECO:0000256" key="2">
    <source>
        <dbReference type="ARBA" id="ARBA00022475"/>
    </source>
</evidence>
<evidence type="ECO:0000256" key="4">
    <source>
        <dbReference type="ARBA" id="ARBA00022989"/>
    </source>
</evidence>
<feature type="transmembrane region" description="Helical" evidence="6">
    <location>
        <begin position="53"/>
        <end position="79"/>
    </location>
</feature>
<dbReference type="GO" id="GO:0043190">
    <property type="term" value="C:ATP-binding cassette (ABC) transporter complex"/>
    <property type="evidence" value="ECO:0007669"/>
    <property type="project" value="TreeGrafter"/>
</dbReference>
<feature type="transmembrane region" description="Helical" evidence="6">
    <location>
        <begin position="278"/>
        <end position="295"/>
    </location>
</feature>
<keyword evidence="2" id="KW-1003">Cell membrane</keyword>
<protein>
    <submittedName>
        <fullName evidence="7">YjgP/YjgQ family permease</fullName>
    </submittedName>
</protein>
<dbReference type="OrthoDB" id="9807977at2"/>
<feature type="transmembrane region" description="Helical" evidence="6">
    <location>
        <begin position="100"/>
        <end position="118"/>
    </location>
</feature>
<dbReference type="EMBL" id="VOHS01000002">
    <property type="protein sequence ID" value="TWW02036.1"/>
    <property type="molecule type" value="Genomic_DNA"/>
</dbReference>
<proteinExistence type="predicted"/>
<keyword evidence="5 6" id="KW-0472">Membrane</keyword>
<comment type="subcellular location">
    <subcellularLocation>
        <location evidence="1">Cell membrane</location>
        <topology evidence="1">Multi-pass membrane protein</topology>
    </subcellularLocation>
</comment>
<organism evidence="7 8">
    <name type="scientific">Chitinophaga pinensis</name>
    <dbReference type="NCBI Taxonomy" id="79329"/>
    <lineage>
        <taxon>Bacteria</taxon>
        <taxon>Pseudomonadati</taxon>
        <taxon>Bacteroidota</taxon>
        <taxon>Chitinophagia</taxon>
        <taxon>Chitinophagales</taxon>
        <taxon>Chitinophagaceae</taxon>
        <taxon>Chitinophaga</taxon>
    </lineage>
</organism>
<feature type="transmembrane region" description="Helical" evidence="6">
    <location>
        <begin position="307"/>
        <end position="329"/>
    </location>
</feature>
<sequence>MTKIDWYILRKFIGTFIYSLMILLVISVVIDVTEKIDDFMSNNLSFYTIVVDYYFGFIPHIAALLFPLFIFISVIFFTSKMAYRTEIVAILCSGVSFRRFLRPYWVGAFLFGGLLWLGNRWTVPVANKIRTKFEAEYVHKKKAQLNMYDKTIRVDSFTYVTFGSYDPNYKSGSNFLYEDVRGQNIKFKMKADRISWDSVAGKWKLDYVTMRRINGLKEHWWSKTDTTIKIPLNPKEMYEEKNIQEAMTTPELDTYIAREELKGAEGLNTFYVEKYRRTASSGAVVILTLIGGIIASKKVRGGSGLHLAVGIVISASYIIFLQFSTVFSIKADLNPLLAVWIPNFLFGGLAFWLYLRAPK</sequence>
<comment type="caution">
    <text evidence="7">The sequence shown here is derived from an EMBL/GenBank/DDBJ whole genome shotgun (WGS) entry which is preliminary data.</text>
</comment>